<feature type="signal peptide" evidence="2">
    <location>
        <begin position="1"/>
        <end position="28"/>
    </location>
</feature>
<evidence type="ECO:0000256" key="1">
    <source>
        <dbReference type="SAM" id="MobiDB-lite"/>
    </source>
</evidence>
<feature type="compositionally biased region" description="Basic and acidic residues" evidence="1">
    <location>
        <begin position="42"/>
        <end position="54"/>
    </location>
</feature>
<feature type="chain" id="PRO_5037367900" evidence="2">
    <location>
        <begin position="29"/>
        <end position="172"/>
    </location>
</feature>
<dbReference type="Proteomes" id="UP000612456">
    <property type="component" value="Unassembled WGS sequence"/>
</dbReference>
<name>A0A916ZG31_9BACL</name>
<comment type="caution">
    <text evidence="3">The sequence shown here is derived from an EMBL/GenBank/DDBJ whole genome shotgun (WGS) entry which is preliminary data.</text>
</comment>
<reference evidence="3" key="1">
    <citation type="journal article" date="2014" name="Int. J. Syst. Evol. Microbiol.">
        <title>Complete genome sequence of Corynebacterium casei LMG S-19264T (=DSM 44701T), isolated from a smear-ripened cheese.</title>
        <authorList>
            <consortium name="US DOE Joint Genome Institute (JGI-PGF)"/>
            <person name="Walter F."/>
            <person name="Albersmeier A."/>
            <person name="Kalinowski J."/>
            <person name="Ruckert C."/>
        </authorList>
    </citation>
    <scope>NUCLEOTIDE SEQUENCE</scope>
    <source>
        <strain evidence="3">CGMCC 1.15178</strain>
    </source>
</reference>
<evidence type="ECO:0000313" key="4">
    <source>
        <dbReference type="Proteomes" id="UP000612456"/>
    </source>
</evidence>
<gene>
    <name evidence="3" type="ORF">GCM10010911_62540</name>
</gene>
<dbReference type="EMBL" id="BMHP01000007">
    <property type="protein sequence ID" value="GGD95337.1"/>
    <property type="molecule type" value="Genomic_DNA"/>
</dbReference>
<dbReference type="RefSeq" id="WP_188998583.1">
    <property type="nucleotide sequence ID" value="NZ_BMHP01000007.1"/>
</dbReference>
<protein>
    <submittedName>
        <fullName evidence="3">Uncharacterized protein</fullName>
    </submittedName>
</protein>
<dbReference type="AlphaFoldDB" id="A0A916ZG31"/>
<proteinExistence type="predicted"/>
<keyword evidence="2" id="KW-0732">Signal</keyword>
<evidence type="ECO:0000313" key="3">
    <source>
        <dbReference type="EMBL" id="GGD95337.1"/>
    </source>
</evidence>
<feature type="region of interest" description="Disordered" evidence="1">
    <location>
        <begin position="134"/>
        <end position="172"/>
    </location>
</feature>
<organism evidence="3 4">
    <name type="scientific">Paenibacillus nasutitermitis</name>
    <dbReference type="NCBI Taxonomy" id="1652958"/>
    <lineage>
        <taxon>Bacteria</taxon>
        <taxon>Bacillati</taxon>
        <taxon>Bacillota</taxon>
        <taxon>Bacilli</taxon>
        <taxon>Bacillales</taxon>
        <taxon>Paenibacillaceae</taxon>
        <taxon>Paenibacillus</taxon>
    </lineage>
</organism>
<evidence type="ECO:0000256" key="2">
    <source>
        <dbReference type="SAM" id="SignalP"/>
    </source>
</evidence>
<keyword evidence="4" id="KW-1185">Reference proteome</keyword>
<sequence length="172" mass="19515">MIVWKQNWITAAAAGIILAAAVPGFARAAEVMPPASPSSSQEDSKEIRQWDGRDHHKHGGRDHEKFRMRRLTEAAQYFGIETAGKDAKQLSEELKAARKADEAKWKRFVAEQEAKHLVRLQTFAKKLGIATEGKDAKQLRKEIRERCKESRTRQESGGKVEAHDRDKLKKTE</sequence>
<accession>A0A916ZG31</accession>
<feature type="region of interest" description="Disordered" evidence="1">
    <location>
        <begin position="31"/>
        <end position="65"/>
    </location>
</feature>
<reference evidence="3" key="2">
    <citation type="submission" date="2020-09" db="EMBL/GenBank/DDBJ databases">
        <authorList>
            <person name="Sun Q."/>
            <person name="Zhou Y."/>
        </authorList>
    </citation>
    <scope>NUCLEOTIDE SEQUENCE</scope>
    <source>
        <strain evidence="3">CGMCC 1.15178</strain>
    </source>
</reference>